<dbReference type="AlphaFoldDB" id="A0A1J5HAH0"/>
<feature type="transmembrane region" description="Helical" evidence="6">
    <location>
        <begin position="128"/>
        <end position="149"/>
    </location>
</feature>
<dbReference type="InterPro" id="IPR050833">
    <property type="entry name" value="Poly_Biosynth_Transport"/>
</dbReference>
<feature type="transmembrane region" description="Helical" evidence="6">
    <location>
        <begin position="346"/>
        <end position="365"/>
    </location>
</feature>
<keyword evidence="5 6" id="KW-0472">Membrane</keyword>
<reference evidence="7 8" key="1">
    <citation type="journal article" date="2016" name="Environ. Microbiol.">
        <title>Genomic resolution of a cold subsurface aquifer community provides metabolic insights for novel microbes adapted to high CO concentrations.</title>
        <authorList>
            <person name="Probst A.J."/>
            <person name="Castelle C.J."/>
            <person name="Singh A."/>
            <person name="Brown C.T."/>
            <person name="Anantharaman K."/>
            <person name="Sharon I."/>
            <person name="Hug L.A."/>
            <person name="Burstein D."/>
            <person name="Emerson J.B."/>
            <person name="Thomas B.C."/>
            <person name="Banfield J.F."/>
        </authorList>
    </citation>
    <scope>NUCLEOTIDE SEQUENCE [LARGE SCALE GENOMIC DNA]</scope>
    <source>
        <strain evidence="7">CG2_30_33_16</strain>
    </source>
</reference>
<evidence type="ECO:0000256" key="4">
    <source>
        <dbReference type="ARBA" id="ARBA00022989"/>
    </source>
</evidence>
<feature type="transmembrane region" description="Helical" evidence="6">
    <location>
        <begin position="227"/>
        <end position="244"/>
    </location>
</feature>
<evidence type="ECO:0000313" key="7">
    <source>
        <dbReference type="EMBL" id="OIP82253.1"/>
    </source>
</evidence>
<keyword evidence="3 6" id="KW-0812">Transmembrane</keyword>
<evidence type="ECO:0000256" key="6">
    <source>
        <dbReference type="SAM" id="Phobius"/>
    </source>
</evidence>
<feature type="transmembrane region" description="Helical" evidence="6">
    <location>
        <begin position="400"/>
        <end position="422"/>
    </location>
</feature>
<evidence type="ECO:0000256" key="1">
    <source>
        <dbReference type="ARBA" id="ARBA00004651"/>
    </source>
</evidence>
<feature type="transmembrane region" description="Helical" evidence="6">
    <location>
        <begin position="47"/>
        <end position="73"/>
    </location>
</feature>
<name>A0A1J5HAH0_9BACT</name>
<feature type="transmembrane region" description="Helical" evidence="6">
    <location>
        <begin position="305"/>
        <end position="326"/>
    </location>
</feature>
<sequence length="428" mass="48653">MIISIFSFLNRPTSRNVIINTIGNYLNVFFTAFFALLLVRIMSPAQYGVLSVLLGIAYVLANLLDFGTTANIYSFLPVLLEKPTAQIHRFIKTTFYYQSLFSSVVIAVLFITFPWLDKNFFKTQAPLWELYLTAIMVMFLIWQNTGLNMLFAAKKFLKANIYLNTANFIKTVIIFLVALSGNISTGAILLVFGVVGPVIFFTFLFLEKKPLVLTVLQSEVKKEEFRFGYTLTYFIASQFYNLSLRMDLFLLSYFRTKTEVGYYGLAQKIILTVMSTITSITQVLSPMFSSAKTKKDVLHLFKTSLLYLLLPCGLFVALFILPSQVYDLFFTLKYAQTATIAKMLSLPYILFTLLNIPLLFLLYTVKKPLPILITNIVVFIIITCGNFFLIPIYGVKSPPIIFSIALVFAGIVLSLTSFQYYCQLKTTK</sequence>
<dbReference type="PANTHER" id="PTHR30250:SF11">
    <property type="entry name" value="O-ANTIGEN TRANSPORTER-RELATED"/>
    <property type="match status" value="1"/>
</dbReference>
<comment type="caution">
    <text evidence="7">The sequence shown here is derived from an EMBL/GenBank/DDBJ whole genome shotgun (WGS) entry which is preliminary data.</text>
</comment>
<keyword evidence="2" id="KW-1003">Cell membrane</keyword>
<feature type="transmembrane region" description="Helical" evidence="6">
    <location>
        <begin position="187"/>
        <end position="206"/>
    </location>
</feature>
<evidence type="ECO:0000313" key="8">
    <source>
        <dbReference type="Proteomes" id="UP000183758"/>
    </source>
</evidence>
<organism evidence="7 8">
    <name type="scientific">Candidatus Roizmanbacteria bacterium CG2_30_33_16</name>
    <dbReference type="NCBI Taxonomy" id="1805340"/>
    <lineage>
        <taxon>Bacteria</taxon>
        <taxon>Candidatus Roizmaniibacteriota</taxon>
    </lineage>
</organism>
<feature type="transmembrane region" description="Helical" evidence="6">
    <location>
        <begin position="372"/>
        <end position="394"/>
    </location>
</feature>
<accession>A0A1J5HAH0</accession>
<evidence type="ECO:0008006" key="9">
    <source>
        <dbReference type="Google" id="ProtNLM"/>
    </source>
</evidence>
<keyword evidence="4 6" id="KW-1133">Transmembrane helix</keyword>
<gene>
    <name evidence="7" type="ORF">AUK04_04995</name>
</gene>
<proteinExistence type="predicted"/>
<feature type="transmembrane region" description="Helical" evidence="6">
    <location>
        <begin position="264"/>
        <end position="284"/>
    </location>
</feature>
<dbReference type="EMBL" id="MNZM01000119">
    <property type="protein sequence ID" value="OIP82253.1"/>
    <property type="molecule type" value="Genomic_DNA"/>
</dbReference>
<dbReference type="InterPro" id="IPR002797">
    <property type="entry name" value="Polysacc_synth"/>
</dbReference>
<feature type="transmembrane region" description="Helical" evidence="6">
    <location>
        <begin position="94"/>
        <end position="116"/>
    </location>
</feature>
<evidence type="ECO:0000256" key="3">
    <source>
        <dbReference type="ARBA" id="ARBA00022692"/>
    </source>
</evidence>
<comment type="subcellular location">
    <subcellularLocation>
        <location evidence="1">Cell membrane</location>
        <topology evidence="1">Multi-pass membrane protein</topology>
    </subcellularLocation>
</comment>
<dbReference type="GO" id="GO:0005886">
    <property type="term" value="C:plasma membrane"/>
    <property type="evidence" value="ECO:0007669"/>
    <property type="project" value="UniProtKB-SubCell"/>
</dbReference>
<dbReference type="Proteomes" id="UP000183758">
    <property type="component" value="Unassembled WGS sequence"/>
</dbReference>
<evidence type="ECO:0000256" key="5">
    <source>
        <dbReference type="ARBA" id="ARBA00023136"/>
    </source>
</evidence>
<dbReference type="PANTHER" id="PTHR30250">
    <property type="entry name" value="PST FAMILY PREDICTED COLANIC ACID TRANSPORTER"/>
    <property type="match status" value="1"/>
</dbReference>
<evidence type="ECO:0000256" key="2">
    <source>
        <dbReference type="ARBA" id="ARBA00022475"/>
    </source>
</evidence>
<dbReference type="Pfam" id="PF01943">
    <property type="entry name" value="Polysacc_synt"/>
    <property type="match status" value="1"/>
</dbReference>
<feature type="transmembrane region" description="Helical" evidence="6">
    <location>
        <begin position="161"/>
        <end position="181"/>
    </location>
</feature>
<feature type="transmembrane region" description="Helical" evidence="6">
    <location>
        <begin position="21"/>
        <end position="41"/>
    </location>
</feature>
<protein>
    <recommendedName>
        <fullName evidence="9">Polysaccharide biosynthesis protein C-terminal domain-containing protein</fullName>
    </recommendedName>
</protein>